<evidence type="ECO:0008006" key="2">
    <source>
        <dbReference type="Google" id="ProtNLM"/>
    </source>
</evidence>
<dbReference type="InterPro" id="IPR008930">
    <property type="entry name" value="Terpenoid_cyclase/PrenylTrfase"/>
</dbReference>
<evidence type="ECO:0000313" key="1">
    <source>
        <dbReference type="EMBL" id="KKM14184.1"/>
    </source>
</evidence>
<organism evidence="1">
    <name type="scientific">marine sediment metagenome</name>
    <dbReference type="NCBI Taxonomy" id="412755"/>
    <lineage>
        <taxon>unclassified sequences</taxon>
        <taxon>metagenomes</taxon>
        <taxon>ecological metagenomes</taxon>
    </lineage>
</organism>
<dbReference type="AlphaFoldDB" id="A0A0F9I3G0"/>
<protein>
    <recommendedName>
        <fullName evidence="2">Squalene cyclase C-terminal domain-containing protein</fullName>
    </recommendedName>
</protein>
<accession>A0A0F9I3G0</accession>
<reference evidence="1" key="1">
    <citation type="journal article" date="2015" name="Nature">
        <title>Complex archaea that bridge the gap between prokaryotes and eukaryotes.</title>
        <authorList>
            <person name="Spang A."/>
            <person name="Saw J.H."/>
            <person name="Jorgensen S.L."/>
            <person name="Zaremba-Niedzwiedzka K."/>
            <person name="Martijn J."/>
            <person name="Lind A.E."/>
            <person name="van Eijk R."/>
            <person name="Schleper C."/>
            <person name="Guy L."/>
            <person name="Ettema T.J."/>
        </authorList>
    </citation>
    <scope>NUCLEOTIDE SEQUENCE</scope>
</reference>
<dbReference type="EMBL" id="LAZR01015209">
    <property type="protein sequence ID" value="KKM14184.1"/>
    <property type="molecule type" value="Genomic_DNA"/>
</dbReference>
<proteinExistence type="predicted"/>
<gene>
    <name evidence="1" type="ORF">LCGC14_1708700</name>
</gene>
<comment type="caution">
    <text evidence="1">The sequence shown here is derived from an EMBL/GenBank/DDBJ whole genome shotgun (WGS) entry which is preliminary data.</text>
</comment>
<dbReference type="SUPFAM" id="SSF48239">
    <property type="entry name" value="Terpenoid cyclases/Protein prenyltransferases"/>
    <property type="match status" value="1"/>
</dbReference>
<sequence>MKNLRKSQIKGAKNFIYRNGRLIERKLYSFFFESGQKDDVIKALLGYQNNDGGFGNGIEPDLLCPDSTAIGAETALYILDILDLSSSDIVANIAEWVVNSLNNEGYIDHPPENLEEYPYQPWWKNSDNKRIFAIAAFLKKFGYENKNFFSKVRTFYVKTQIPEEIQIYDYPYFIYLKYLGENKEEKKMLQHIIDQLPSIFEKNKEHFPLFGRHWYHALDIVDKECIENEADNLFNGLKEDGGLKIIYQDLPWWRPIWTLDGLILLKKSGLFTMIK</sequence>
<name>A0A0F9I3G0_9ZZZZ</name>